<dbReference type="Proteomes" id="UP000178198">
    <property type="component" value="Chromosome"/>
</dbReference>
<protein>
    <recommendedName>
        <fullName evidence="1">Metallo-beta-lactamase domain-containing protein</fullName>
    </recommendedName>
</protein>
<evidence type="ECO:0000259" key="1">
    <source>
        <dbReference type="Pfam" id="PF00753"/>
    </source>
</evidence>
<dbReference type="AlphaFoldDB" id="A0A1D9PCU6"/>
<evidence type="ECO:0000313" key="3">
    <source>
        <dbReference type="Proteomes" id="UP000178198"/>
    </source>
</evidence>
<dbReference type="InterPro" id="IPR052159">
    <property type="entry name" value="Competence_DNA_uptake"/>
</dbReference>
<accession>A0A1D9PCU6</accession>
<dbReference type="RefSeq" id="WP_071185575.1">
    <property type="nucleotide sequence ID" value="NZ_CP017774.1"/>
</dbReference>
<name>A0A1D9PCU6_9FLAO</name>
<dbReference type="PANTHER" id="PTHR30619:SF1">
    <property type="entry name" value="RECOMBINATION PROTEIN 2"/>
    <property type="match status" value="1"/>
</dbReference>
<keyword evidence="3" id="KW-1185">Reference proteome</keyword>
<dbReference type="KEGG" id="fcm:BIW12_13390"/>
<dbReference type="InterPro" id="IPR001279">
    <property type="entry name" value="Metallo-B-lactamas"/>
</dbReference>
<feature type="domain" description="Metallo-beta-lactamase" evidence="1">
    <location>
        <begin position="26"/>
        <end position="83"/>
    </location>
</feature>
<dbReference type="SUPFAM" id="SSF56281">
    <property type="entry name" value="Metallo-hydrolase/oxidoreductase"/>
    <property type="match status" value="1"/>
</dbReference>
<dbReference type="Gene3D" id="3.60.15.10">
    <property type="entry name" value="Ribonuclease Z/Hydroxyacylglutathione hydrolase-like"/>
    <property type="match status" value="1"/>
</dbReference>
<dbReference type="OrthoDB" id="418728at2"/>
<dbReference type="Pfam" id="PF00753">
    <property type="entry name" value="Lactamase_B"/>
    <property type="match status" value="1"/>
</dbReference>
<organism evidence="2 3">
    <name type="scientific">Flavobacterium commune</name>
    <dbReference type="NCBI Taxonomy" id="1306519"/>
    <lineage>
        <taxon>Bacteria</taxon>
        <taxon>Pseudomonadati</taxon>
        <taxon>Bacteroidota</taxon>
        <taxon>Flavobacteriia</taxon>
        <taxon>Flavobacteriales</taxon>
        <taxon>Flavobacteriaceae</taxon>
        <taxon>Flavobacterium</taxon>
    </lineage>
</organism>
<sequence length="352" mass="40774">MKIKFLQAFNGDSIWISFTEGEEHVNILIDGGTSTTYSYKDKKDGKIKPGDLKVIIEELKTKNQKLDLVILTHIDDDHIDGFLKWFSNDELAVQSIKEVWFNSGRVIKTYLNDMESEIESLKFKEKTTLTSVKQGVDFENYIKDKNVWNEKIIKQGDVINWNNMVSFQILSPGKEKMEKLLKEWKNKAPESLDTSRKEDYKKTLKKLIEEDVFEEDNDPYNGSSIAFILTKDRTNYLFLGDSHPSEIITELNKLEYNHDDNKLVVELFKVSHHGSQKNTSTELLNLIDTSKYIISTNGDLHYHPDKSTIGRIVAANPKAKIYFNYPNLISKLILEEDRTEFPDVEFLETESL</sequence>
<reference evidence="2 3" key="1">
    <citation type="submission" date="2016-10" db="EMBL/GenBank/DDBJ databases">
        <title>Complete Genome Sequence of Flavobacterium sp. PK15.</title>
        <authorList>
            <person name="Ekwe A."/>
            <person name="Kim S.B."/>
        </authorList>
    </citation>
    <scope>NUCLEOTIDE SEQUENCE [LARGE SCALE GENOMIC DNA]</scope>
    <source>
        <strain evidence="2 3">PK15</strain>
    </source>
</reference>
<dbReference type="EMBL" id="CP017774">
    <property type="protein sequence ID" value="APA00338.1"/>
    <property type="molecule type" value="Genomic_DNA"/>
</dbReference>
<evidence type="ECO:0000313" key="2">
    <source>
        <dbReference type="EMBL" id="APA00338.1"/>
    </source>
</evidence>
<dbReference type="STRING" id="1306519.BIW12_13390"/>
<proteinExistence type="predicted"/>
<gene>
    <name evidence="2" type="ORF">BIW12_13390</name>
</gene>
<dbReference type="PANTHER" id="PTHR30619">
    <property type="entry name" value="DNA INTERNALIZATION/COMPETENCE PROTEIN COMEC/REC2"/>
    <property type="match status" value="1"/>
</dbReference>
<dbReference type="InterPro" id="IPR036866">
    <property type="entry name" value="RibonucZ/Hydroxyglut_hydro"/>
</dbReference>